<gene>
    <name evidence="1" type="ORF">EZS28_029002</name>
</gene>
<accession>A0A5J4UY97</accession>
<evidence type="ECO:0000313" key="2">
    <source>
        <dbReference type="Proteomes" id="UP000324800"/>
    </source>
</evidence>
<comment type="caution">
    <text evidence="1">The sequence shown here is derived from an EMBL/GenBank/DDBJ whole genome shotgun (WGS) entry which is preliminary data.</text>
</comment>
<name>A0A5J4UY97_9EUKA</name>
<dbReference type="EMBL" id="SNRW01011203">
    <property type="protein sequence ID" value="KAA6375469.1"/>
    <property type="molecule type" value="Genomic_DNA"/>
</dbReference>
<sequence>MISASSVQCSRALWNNPAVSQHP</sequence>
<evidence type="ECO:0000313" key="1">
    <source>
        <dbReference type="EMBL" id="KAA6375469.1"/>
    </source>
</evidence>
<protein>
    <submittedName>
        <fullName evidence="1">Uncharacterized protein</fullName>
    </submittedName>
</protein>
<dbReference type="AlphaFoldDB" id="A0A5J4UY97"/>
<organism evidence="1 2">
    <name type="scientific">Streblomastix strix</name>
    <dbReference type="NCBI Taxonomy" id="222440"/>
    <lineage>
        <taxon>Eukaryota</taxon>
        <taxon>Metamonada</taxon>
        <taxon>Preaxostyla</taxon>
        <taxon>Oxymonadida</taxon>
        <taxon>Streblomastigidae</taxon>
        <taxon>Streblomastix</taxon>
    </lineage>
</organism>
<proteinExistence type="predicted"/>
<feature type="non-terminal residue" evidence="1">
    <location>
        <position position="23"/>
    </location>
</feature>
<dbReference type="Proteomes" id="UP000324800">
    <property type="component" value="Unassembled WGS sequence"/>
</dbReference>
<reference evidence="1 2" key="1">
    <citation type="submission" date="2019-03" db="EMBL/GenBank/DDBJ databases">
        <title>Single cell metagenomics reveals metabolic interactions within the superorganism composed of flagellate Streblomastix strix and complex community of Bacteroidetes bacteria on its surface.</title>
        <authorList>
            <person name="Treitli S.C."/>
            <person name="Kolisko M."/>
            <person name="Husnik F."/>
            <person name="Keeling P."/>
            <person name="Hampl V."/>
        </authorList>
    </citation>
    <scope>NUCLEOTIDE SEQUENCE [LARGE SCALE GENOMIC DNA]</scope>
    <source>
        <strain evidence="1">ST1C</strain>
    </source>
</reference>